<dbReference type="EMBL" id="JYJG01000348">
    <property type="protein sequence ID" value="KJK42475.1"/>
    <property type="molecule type" value="Genomic_DNA"/>
</dbReference>
<dbReference type="GO" id="GO:0000160">
    <property type="term" value="P:phosphorelay signal transduction system"/>
    <property type="evidence" value="ECO:0007669"/>
    <property type="project" value="InterPro"/>
</dbReference>
<dbReference type="eggNOG" id="COG2197">
    <property type="taxonomic scope" value="Bacteria"/>
</dbReference>
<evidence type="ECO:0000313" key="9">
    <source>
        <dbReference type="Proteomes" id="UP000033393"/>
    </source>
</evidence>
<comment type="caution">
    <text evidence="8">The sequence shown here is derived from an EMBL/GenBank/DDBJ whole genome shotgun (WGS) entry which is preliminary data.</text>
</comment>
<dbReference type="CDD" id="cd06170">
    <property type="entry name" value="LuxR_C_like"/>
    <property type="match status" value="1"/>
</dbReference>
<feature type="domain" description="HTH luxR-type" evidence="6">
    <location>
        <begin position="132"/>
        <end position="197"/>
    </location>
</feature>
<dbReference type="InterPro" id="IPR039420">
    <property type="entry name" value="WalR-like"/>
</dbReference>
<dbReference type="InterPro" id="IPR000792">
    <property type="entry name" value="Tscrpt_reg_LuxR_C"/>
</dbReference>
<feature type="modified residue" description="4-aspartylphosphate" evidence="5">
    <location>
        <position position="53"/>
    </location>
</feature>
<dbReference type="PRINTS" id="PR00038">
    <property type="entry name" value="HTHLUXR"/>
</dbReference>
<dbReference type="Proteomes" id="UP000033393">
    <property type="component" value="Unassembled WGS sequence"/>
</dbReference>
<keyword evidence="2" id="KW-0805">Transcription regulation</keyword>
<dbReference type="SMART" id="SM00421">
    <property type="entry name" value="HTH_LUXR"/>
    <property type="match status" value="1"/>
</dbReference>
<dbReference type="Pfam" id="PF00072">
    <property type="entry name" value="Response_reg"/>
    <property type="match status" value="1"/>
</dbReference>
<keyword evidence="9" id="KW-1185">Reference proteome</keyword>
<keyword evidence="1 5" id="KW-0597">Phosphoprotein</keyword>
<dbReference type="STRING" id="68170.GCA_000974445_04319"/>
<protein>
    <submittedName>
        <fullName evidence="8">LuxR family transcriptional regulator</fullName>
    </submittedName>
</protein>
<dbReference type="CDD" id="cd17535">
    <property type="entry name" value="REC_NarL-like"/>
    <property type="match status" value="1"/>
</dbReference>
<dbReference type="InterPro" id="IPR011006">
    <property type="entry name" value="CheY-like_superfamily"/>
</dbReference>
<dbReference type="GO" id="GO:0006355">
    <property type="term" value="P:regulation of DNA-templated transcription"/>
    <property type="evidence" value="ECO:0007669"/>
    <property type="project" value="InterPro"/>
</dbReference>
<dbReference type="InterPro" id="IPR058245">
    <property type="entry name" value="NreC/VraR/RcsB-like_REC"/>
</dbReference>
<feature type="domain" description="Response regulatory" evidence="7">
    <location>
        <begin position="3"/>
        <end position="116"/>
    </location>
</feature>
<dbReference type="Pfam" id="PF00196">
    <property type="entry name" value="GerE"/>
    <property type="match status" value="1"/>
</dbReference>
<dbReference type="PATRIC" id="fig|68170.10.peg.9676"/>
<dbReference type="PANTHER" id="PTHR43214">
    <property type="entry name" value="TWO-COMPONENT RESPONSE REGULATOR"/>
    <property type="match status" value="1"/>
</dbReference>
<dbReference type="PROSITE" id="PS50110">
    <property type="entry name" value="RESPONSE_REGULATORY"/>
    <property type="match status" value="1"/>
</dbReference>
<organism evidence="8 9">
    <name type="scientific">Lentzea aerocolonigenes</name>
    <name type="common">Lechevalieria aerocolonigenes</name>
    <name type="synonym">Saccharothrix aerocolonigenes</name>
    <dbReference type="NCBI Taxonomy" id="68170"/>
    <lineage>
        <taxon>Bacteria</taxon>
        <taxon>Bacillati</taxon>
        <taxon>Actinomycetota</taxon>
        <taxon>Actinomycetes</taxon>
        <taxon>Pseudonocardiales</taxon>
        <taxon>Pseudonocardiaceae</taxon>
        <taxon>Lentzea</taxon>
    </lineage>
</organism>
<sequence>MIRILLVDDHPVVRQGLKGMLVADDLEVVGDAGSGAEAITQAALLKPDVVLMDLRMPEMDGVAATAKIVGTGPRVLVLTTYETDSDILRAVEAGASGYLLKDSTTEDLIAAIRAASRGETVLAPSMVAKVVGQVRTPPLSAREAEVLKLVAKGMSNVEIGRTLFISEATVKTHLLRVFNKLGVSDRTAAVTTAMDRGMLQ</sequence>
<dbReference type="OrthoDB" id="9808843at2"/>
<gene>
    <name evidence="8" type="ORF">UK23_36975</name>
</gene>
<evidence type="ECO:0000256" key="2">
    <source>
        <dbReference type="ARBA" id="ARBA00023015"/>
    </source>
</evidence>
<evidence type="ECO:0000256" key="3">
    <source>
        <dbReference type="ARBA" id="ARBA00023125"/>
    </source>
</evidence>
<evidence type="ECO:0000256" key="1">
    <source>
        <dbReference type="ARBA" id="ARBA00022553"/>
    </source>
</evidence>
<accession>A0A0F0GGL7</accession>
<dbReference type="PROSITE" id="PS50043">
    <property type="entry name" value="HTH_LUXR_2"/>
    <property type="match status" value="1"/>
</dbReference>
<dbReference type="GO" id="GO:0003677">
    <property type="term" value="F:DNA binding"/>
    <property type="evidence" value="ECO:0007669"/>
    <property type="project" value="UniProtKB-KW"/>
</dbReference>
<evidence type="ECO:0000256" key="4">
    <source>
        <dbReference type="ARBA" id="ARBA00023163"/>
    </source>
</evidence>
<dbReference type="SMART" id="SM00448">
    <property type="entry name" value="REC"/>
    <property type="match status" value="1"/>
</dbReference>
<evidence type="ECO:0000313" key="8">
    <source>
        <dbReference type="EMBL" id="KJK42475.1"/>
    </source>
</evidence>
<dbReference type="AlphaFoldDB" id="A0A0F0GGL7"/>
<dbReference type="SUPFAM" id="SSF46894">
    <property type="entry name" value="C-terminal effector domain of the bipartite response regulators"/>
    <property type="match status" value="1"/>
</dbReference>
<dbReference type="PANTHER" id="PTHR43214:SF24">
    <property type="entry name" value="TRANSCRIPTIONAL REGULATORY PROTEIN NARL-RELATED"/>
    <property type="match status" value="1"/>
</dbReference>
<keyword evidence="4" id="KW-0804">Transcription</keyword>
<proteinExistence type="predicted"/>
<dbReference type="SUPFAM" id="SSF52172">
    <property type="entry name" value="CheY-like"/>
    <property type="match status" value="1"/>
</dbReference>
<dbReference type="PROSITE" id="PS00622">
    <property type="entry name" value="HTH_LUXR_1"/>
    <property type="match status" value="1"/>
</dbReference>
<dbReference type="InterPro" id="IPR001789">
    <property type="entry name" value="Sig_transdc_resp-reg_receiver"/>
</dbReference>
<name>A0A0F0GGL7_LENAE</name>
<dbReference type="InterPro" id="IPR016032">
    <property type="entry name" value="Sig_transdc_resp-reg_C-effctor"/>
</dbReference>
<dbReference type="RefSeq" id="WP_045316421.1">
    <property type="nucleotide sequence ID" value="NZ_JYJG01000348.1"/>
</dbReference>
<evidence type="ECO:0000259" key="7">
    <source>
        <dbReference type="PROSITE" id="PS50110"/>
    </source>
</evidence>
<evidence type="ECO:0000256" key="5">
    <source>
        <dbReference type="PROSITE-ProRule" id="PRU00169"/>
    </source>
</evidence>
<reference evidence="8 9" key="1">
    <citation type="submission" date="2015-02" db="EMBL/GenBank/DDBJ databases">
        <authorList>
            <person name="Ju K.-S."/>
            <person name="Doroghazi J.R."/>
            <person name="Metcalf W."/>
        </authorList>
    </citation>
    <scope>NUCLEOTIDE SEQUENCE [LARGE SCALE GENOMIC DNA]</scope>
    <source>
        <strain evidence="8 9">NRRL B-16140</strain>
    </source>
</reference>
<evidence type="ECO:0000259" key="6">
    <source>
        <dbReference type="PROSITE" id="PS50043"/>
    </source>
</evidence>
<keyword evidence="3" id="KW-0238">DNA-binding</keyword>
<dbReference type="Gene3D" id="3.40.50.2300">
    <property type="match status" value="1"/>
</dbReference>